<dbReference type="InterPro" id="IPR001789">
    <property type="entry name" value="Sig_transdc_resp-reg_receiver"/>
</dbReference>
<dbReference type="InterPro" id="IPR011006">
    <property type="entry name" value="CheY-like_superfamily"/>
</dbReference>
<evidence type="ECO:0000259" key="2">
    <source>
        <dbReference type="PROSITE" id="PS50110"/>
    </source>
</evidence>
<accession>M5U1A1</accession>
<proteinExistence type="predicted"/>
<dbReference type="AlphaFoldDB" id="M5U1A1"/>
<feature type="modified residue" description="4-aspartylphosphate" evidence="1">
    <location>
        <position position="57"/>
    </location>
</feature>
<dbReference type="PROSITE" id="PS50110">
    <property type="entry name" value="RESPONSE_REGULATORY"/>
    <property type="match status" value="1"/>
</dbReference>
<dbReference type="PANTHER" id="PTHR43228:SF1">
    <property type="entry name" value="TWO-COMPONENT RESPONSE REGULATOR ARR22"/>
    <property type="match status" value="1"/>
</dbReference>
<dbReference type="PANTHER" id="PTHR43228">
    <property type="entry name" value="TWO-COMPONENT RESPONSE REGULATOR"/>
    <property type="match status" value="1"/>
</dbReference>
<name>M5U1A1_9BACT</name>
<dbReference type="EMBL" id="ANOH01000230">
    <property type="protein sequence ID" value="EMI55064.1"/>
    <property type="molecule type" value="Genomic_DNA"/>
</dbReference>
<dbReference type="SUPFAM" id="SSF52172">
    <property type="entry name" value="CheY-like"/>
    <property type="match status" value="1"/>
</dbReference>
<dbReference type="PATRIC" id="fig|1263870.3.peg.3730"/>
<gene>
    <name evidence="3" type="ORF">RSSM_03504</name>
</gene>
<dbReference type="Proteomes" id="UP000011885">
    <property type="component" value="Unassembled WGS sequence"/>
</dbReference>
<dbReference type="OrthoDB" id="9779069at2"/>
<dbReference type="Gene3D" id="3.40.50.2300">
    <property type="match status" value="1"/>
</dbReference>
<evidence type="ECO:0000313" key="4">
    <source>
        <dbReference type="Proteomes" id="UP000011885"/>
    </source>
</evidence>
<dbReference type="Pfam" id="PF00072">
    <property type="entry name" value="Response_reg"/>
    <property type="match status" value="1"/>
</dbReference>
<keyword evidence="1" id="KW-0597">Phosphoprotein</keyword>
<feature type="domain" description="Response regulatory" evidence="2">
    <location>
        <begin position="7"/>
        <end position="118"/>
    </location>
</feature>
<keyword evidence="4" id="KW-1185">Reference proteome</keyword>
<organism evidence="3 4">
    <name type="scientific">Rhodopirellula sallentina SM41</name>
    <dbReference type="NCBI Taxonomy" id="1263870"/>
    <lineage>
        <taxon>Bacteria</taxon>
        <taxon>Pseudomonadati</taxon>
        <taxon>Planctomycetota</taxon>
        <taxon>Planctomycetia</taxon>
        <taxon>Pirellulales</taxon>
        <taxon>Pirellulaceae</taxon>
        <taxon>Rhodopirellula</taxon>
    </lineage>
</organism>
<sequence>MMRTRPRILIADDEEDIRQGFRRLLEKIGCDVVGEAVDGVHLVELCGRTHPDLVITDIRMPQLSGIEAAKKIRESQSTPVIVVSSHERPSVEDCPSISAFLLKPVSVPELQAVITRVIGGN</sequence>
<dbReference type="InterPro" id="IPR052048">
    <property type="entry name" value="ST_Response_Regulator"/>
</dbReference>
<evidence type="ECO:0000313" key="3">
    <source>
        <dbReference type="EMBL" id="EMI55064.1"/>
    </source>
</evidence>
<comment type="caution">
    <text evidence="3">The sequence shown here is derived from an EMBL/GenBank/DDBJ whole genome shotgun (WGS) entry which is preliminary data.</text>
</comment>
<dbReference type="CDD" id="cd17536">
    <property type="entry name" value="REC_YesN-like"/>
    <property type="match status" value="1"/>
</dbReference>
<dbReference type="GO" id="GO:0000160">
    <property type="term" value="P:phosphorelay signal transduction system"/>
    <property type="evidence" value="ECO:0007669"/>
    <property type="project" value="InterPro"/>
</dbReference>
<dbReference type="RefSeq" id="WP_008680757.1">
    <property type="nucleotide sequence ID" value="NZ_ANOH01000230.1"/>
</dbReference>
<evidence type="ECO:0000256" key="1">
    <source>
        <dbReference type="PROSITE-ProRule" id="PRU00169"/>
    </source>
</evidence>
<reference evidence="3 4" key="1">
    <citation type="journal article" date="2013" name="Mar. Genomics">
        <title>Expression of sulfatases in Rhodopirellula baltica and the diversity of sulfatases in the genus Rhodopirellula.</title>
        <authorList>
            <person name="Wegner C.E."/>
            <person name="Richter-Heitmann T."/>
            <person name="Klindworth A."/>
            <person name="Klockow C."/>
            <person name="Richter M."/>
            <person name="Achstetter T."/>
            <person name="Glockner F.O."/>
            <person name="Harder J."/>
        </authorList>
    </citation>
    <scope>NUCLEOTIDE SEQUENCE [LARGE SCALE GENOMIC DNA]</scope>
    <source>
        <strain evidence="3 4">SM41</strain>
    </source>
</reference>
<protein>
    <submittedName>
        <fullName evidence="3">Response regulator receiver and ANTAR domain-containing protein</fullName>
    </submittedName>
</protein>
<dbReference type="SMART" id="SM00448">
    <property type="entry name" value="REC"/>
    <property type="match status" value="1"/>
</dbReference>